<sequence length="186" mass="21550">MGKRTEKICDRAERYLDNDNREQALRLFNQVLNREPSHARALQNKALIKIEEDDATDIKDFLLFAVEQQPEDDILRQILGNFYHQQDEYEKALNQLQKAIALNNDNAPAHTSMGIISAQYLDDHEQAITHFSKSIALTKDNAATYFNRGCSYLILNQFELAEKDLRKADKMGYDQAQQMVSQYFES</sequence>
<name>A0A5D3YLU9_9BACT</name>
<evidence type="ECO:0000256" key="2">
    <source>
        <dbReference type="ARBA" id="ARBA00022803"/>
    </source>
</evidence>
<dbReference type="SMART" id="SM00028">
    <property type="entry name" value="TPR"/>
    <property type="match status" value="4"/>
</dbReference>
<dbReference type="InterPro" id="IPR011990">
    <property type="entry name" value="TPR-like_helical_dom_sf"/>
</dbReference>
<dbReference type="Pfam" id="PF13414">
    <property type="entry name" value="TPR_11"/>
    <property type="match status" value="1"/>
</dbReference>
<reference evidence="4 5" key="1">
    <citation type="submission" date="2019-07" db="EMBL/GenBank/DDBJ databases">
        <title>Genomic Encyclopedia of Archaeal and Bacterial Type Strains, Phase II (KMG-II): from individual species to whole genera.</title>
        <authorList>
            <person name="Goeker M."/>
        </authorList>
    </citation>
    <scope>NUCLEOTIDE SEQUENCE [LARGE SCALE GENOMIC DNA]</scope>
    <source>
        <strain evidence="4 5">DSM 21935</strain>
    </source>
</reference>
<accession>A0A5D3YLU9</accession>
<organism evidence="4 5">
    <name type="scientific">Fodinibius salinus</name>
    <dbReference type="NCBI Taxonomy" id="860790"/>
    <lineage>
        <taxon>Bacteria</taxon>
        <taxon>Pseudomonadati</taxon>
        <taxon>Balneolota</taxon>
        <taxon>Balneolia</taxon>
        <taxon>Balneolales</taxon>
        <taxon>Balneolaceae</taxon>
        <taxon>Fodinibius</taxon>
    </lineage>
</organism>
<feature type="repeat" description="TPR" evidence="3">
    <location>
        <begin position="5"/>
        <end position="38"/>
    </location>
</feature>
<dbReference type="Pfam" id="PF13181">
    <property type="entry name" value="TPR_8"/>
    <property type="match status" value="1"/>
</dbReference>
<dbReference type="Pfam" id="PF13432">
    <property type="entry name" value="TPR_16"/>
    <property type="match status" value="1"/>
</dbReference>
<dbReference type="PANTHER" id="PTHR44858">
    <property type="entry name" value="TETRATRICOPEPTIDE REPEAT PROTEIN 6"/>
    <property type="match status" value="1"/>
</dbReference>
<evidence type="ECO:0000313" key="4">
    <source>
        <dbReference type="EMBL" id="TYP95126.1"/>
    </source>
</evidence>
<keyword evidence="1" id="KW-0677">Repeat</keyword>
<dbReference type="OrthoDB" id="1524241at2"/>
<keyword evidence="5" id="KW-1185">Reference proteome</keyword>
<evidence type="ECO:0000256" key="3">
    <source>
        <dbReference type="PROSITE-ProRule" id="PRU00339"/>
    </source>
</evidence>
<protein>
    <submittedName>
        <fullName evidence="4">Tetratricopeptide repeat-containing protein</fullName>
    </submittedName>
</protein>
<dbReference type="SUPFAM" id="SSF48452">
    <property type="entry name" value="TPR-like"/>
    <property type="match status" value="1"/>
</dbReference>
<dbReference type="Proteomes" id="UP000324595">
    <property type="component" value="Unassembled WGS sequence"/>
</dbReference>
<gene>
    <name evidence="4" type="ORF">LX73_0421</name>
</gene>
<dbReference type="InterPro" id="IPR019734">
    <property type="entry name" value="TPR_rpt"/>
</dbReference>
<dbReference type="AlphaFoldDB" id="A0A5D3YLU9"/>
<evidence type="ECO:0000256" key="1">
    <source>
        <dbReference type="ARBA" id="ARBA00022737"/>
    </source>
</evidence>
<dbReference type="InterPro" id="IPR050498">
    <property type="entry name" value="Ycf3"/>
</dbReference>
<keyword evidence="2 3" id="KW-0802">TPR repeat</keyword>
<dbReference type="PROSITE" id="PS50005">
    <property type="entry name" value="TPR"/>
    <property type="match status" value="2"/>
</dbReference>
<dbReference type="RefSeq" id="WP_148897804.1">
    <property type="nucleotide sequence ID" value="NZ_VNHY01000001.1"/>
</dbReference>
<dbReference type="EMBL" id="VNHY01000001">
    <property type="protein sequence ID" value="TYP95126.1"/>
    <property type="molecule type" value="Genomic_DNA"/>
</dbReference>
<dbReference type="PANTHER" id="PTHR44858:SF1">
    <property type="entry name" value="UDP-N-ACETYLGLUCOSAMINE--PEPTIDE N-ACETYLGLUCOSAMINYLTRANSFERASE SPINDLY-RELATED"/>
    <property type="match status" value="1"/>
</dbReference>
<feature type="repeat" description="TPR" evidence="3">
    <location>
        <begin position="73"/>
        <end position="106"/>
    </location>
</feature>
<evidence type="ECO:0000313" key="5">
    <source>
        <dbReference type="Proteomes" id="UP000324595"/>
    </source>
</evidence>
<comment type="caution">
    <text evidence="4">The sequence shown here is derived from an EMBL/GenBank/DDBJ whole genome shotgun (WGS) entry which is preliminary data.</text>
</comment>
<proteinExistence type="predicted"/>
<dbReference type="Gene3D" id="1.25.40.10">
    <property type="entry name" value="Tetratricopeptide repeat domain"/>
    <property type="match status" value="1"/>
</dbReference>